<comment type="caution">
    <text evidence="9">The sequence shown here is derived from an EMBL/GenBank/DDBJ whole genome shotgun (WGS) entry which is preliminary data.</text>
</comment>
<keyword evidence="4 7" id="KW-1133">Transmembrane helix</keyword>
<keyword evidence="5 7" id="KW-0472">Membrane</keyword>
<protein>
    <submittedName>
        <fullName evidence="9">MFS transporter</fullName>
    </submittedName>
</protein>
<dbReference type="SUPFAM" id="SSF103473">
    <property type="entry name" value="MFS general substrate transporter"/>
    <property type="match status" value="1"/>
</dbReference>
<feature type="transmembrane region" description="Helical" evidence="7">
    <location>
        <begin position="289"/>
        <end position="308"/>
    </location>
</feature>
<evidence type="ECO:0000256" key="6">
    <source>
        <dbReference type="SAM" id="MobiDB-lite"/>
    </source>
</evidence>
<dbReference type="InterPro" id="IPR020846">
    <property type="entry name" value="MFS_dom"/>
</dbReference>
<feature type="transmembrane region" description="Helical" evidence="7">
    <location>
        <begin position="320"/>
        <end position="340"/>
    </location>
</feature>
<dbReference type="Pfam" id="PF07690">
    <property type="entry name" value="MFS_1"/>
    <property type="match status" value="1"/>
</dbReference>
<comment type="subcellular location">
    <subcellularLocation>
        <location evidence="1">Membrane</location>
        <topology evidence="1">Multi-pass membrane protein</topology>
    </subcellularLocation>
</comment>
<feature type="transmembrane region" description="Helical" evidence="7">
    <location>
        <begin position="411"/>
        <end position="428"/>
    </location>
</feature>
<sequence length="507" mass="55567">MAEKDFSAVQMRASAAQVDPSRTRPPPESLHDLSPEELKKAERELVRKLDARLIVPLVILYIMNYLDRNAIAAAKVSGIEADLGLTDSQFQITVSILFVGYILMQVPSNMFLNKIGRPSLYLPACMIVWGILCGATGAVQSFGGLVACRFLLGFVEAAYFPGCMSCLTAWNTRKELAFRTALLYCGSLVSGAFSGLIAAGITHDLDGKLGIAAWRWLFIIEGAITVVIAFGAFYILPDFPANTKWMQGRQKDLAQWRLVVDVGQDDWTSSEEETLFLGFKQCVTDYKTWFLVVLIFGAVSSGTINSYFPSVVKTLGYPRTVTLLLTAPPYLLSCIVALLVSLSADRTGERYLHFSIPLWTSIAGFIISASTFNLGARYFSMMIMLPGVYTAFTVGLTWAANTLPRPPAKRAAALALCNCIANCSSIYGPFLYPQATAPRYLIAMGLNAGTLLMSIIVATIFRYALIGENQKLDVLEGVSLPADDTSVDQKHADENRALSVRGFRYLY</sequence>
<dbReference type="PANTHER" id="PTHR43791">
    <property type="entry name" value="PERMEASE-RELATED"/>
    <property type="match status" value="1"/>
</dbReference>
<reference evidence="9" key="1">
    <citation type="journal article" date="2021" name="Nat. Commun.">
        <title>Genetic determinants of endophytism in the Arabidopsis root mycobiome.</title>
        <authorList>
            <person name="Mesny F."/>
            <person name="Miyauchi S."/>
            <person name="Thiergart T."/>
            <person name="Pickel B."/>
            <person name="Atanasova L."/>
            <person name="Karlsson M."/>
            <person name="Huettel B."/>
            <person name="Barry K.W."/>
            <person name="Haridas S."/>
            <person name="Chen C."/>
            <person name="Bauer D."/>
            <person name="Andreopoulos W."/>
            <person name="Pangilinan J."/>
            <person name="LaButti K."/>
            <person name="Riley R."/>
            <person name="Lipzen A."/>
            <person name="Clum A."/>
            <person name="Drula E."/>
            <person name="Henrissat B."/>
            <person name="Kohler A."/>
            <person name="Grigoriev I.V."/>
            <person name="Martin F.M."/>
            <person name="Hacquard S."/>
        </authorList>
    </citation>
    <scope>NUCLEOTIDE SEQUENCE</scope>
    <source>
        <strain evidence="9">MPI-CAGE-CH-0243</strain>
    </source>
</reference>
<dbReference type="FunFam" id="1.20.1250.20:FF:000013">
    <property type="entry name" value="MFS general substrate transporter"/>
    <property type="match status" value="1"/>
</dbReference>
<feature type="transmembrane region" description="Helical" evidence="7">
    <location>
        <begin position="352"/>
        <end position="372"/>
    </location>
</feature>
<feature type="transmembrane region" description="Helical" evidence="7">
    <location>
        <begin position="213"/>
        <end position="236"/>
    </location>
</feature>
<evidence type="ECO:0000313" key="10">
    <source>
        <dbReference type="Proteomes" id="UP000700596"/>
    </source>
</evidence>
<dbReference type="AlphaFoldDB" id="A0A9P9DTQ3"/>
<dbReference type="GO" id="GO:0022857">
    <property type="term" value="F:transmembrane transporter activity"/>
    <property type="evidence" value="ECO:0007669"/>
    <property type="project" value="InterPro"/>
</dbReference>
<proteinExistence type="predicted"/>
<feature type="transmembrane region" description="Helical" evidence="7">
    <location>
        <begin position="378"/>
        <end position="399"/>
    </location>
</feature>
<feature type="region of interest" description="Disordered" evidence="6">
    <location>
        <begin position="1"/>
        <end position="35"/>
    </location>
</feature>
<evidence type="ECO:0000256" key="5">
    <source>
        <dbReference type="ARBA" id="ARBA00023136"/>
    </source>
</evidence>
<gene>
    <name evidence="9" type="ORF">B0J11DRAFT_614647</name>
</gene>
<feature type="transmembrane region" description="Helical" evidence="7">
    <location>
        <begin position="120"/>
        <end position="138"/>
    </location>
</feature>
<feature type="transmembrane region" description="Helical" evidence="7">
    <location>
        <begin position="440"/>
        <end position="461"/>
    </location>
</feature>
<feature type="transmembrane region" description="Helical" evidence="7">
    <location>
        <begin position="49"/>
        <end position="66"/>
    </location>
</feature>
<feature type="domain" description="Major facilitator superfamily (MFS) profile" evidence="8">
    <location>
        <begin position="53"/>
        <end position="470"/>
    </location>
</feature>
<dbReference type="Gene3D" id="1.20.1250.20">
    <property type="entry name" value="MFS general substrate transporter like domains"/>
    <property type="match status" value="2"/>
</dbReference>
<name>A0A9P9DTQ3_9PLEO</name>
<evidence type="ECO:0000256" key="7">
    <source>
        <dbReference type="SAM" id="Phobius"/>
    </source>
</evidence>
<dbReference type="FunFam" id="1.20.1250.20:FF:000057">
    <property type="entry name" value="MFS general substrate transporter"/>
    <property type="match status" value="1"/>
</dbReference>
<dbReference type="PROSITE" id="PS50850">
    <property type="entry name" value="MFS"/>
    <property type="match status" value="1"/>
</dbReference>
<keyword evidence="10" id="KW-1185">Reference proteome</keyword>
<dbReference type="PANTHER" id="PTHR43791:SF92">
    <property type="entry name" value="AGL026WP"/>
    <property type="match status" value="1"/>
</dbReference>
<feature type="transmembrane region" description="Helical" evidence="7">
    <location>
        <begin position="150"/>
        <end position="170"/>
    </location>
</feature>
<dbReference type="Proteomes" id="UP000700596">
    <property type="component" value="Unassembled WGS sequence"/>
</dbReference>
<keyword evidence="2" id="KW-0813">Transport</keyword>
<dbReference type="EMBL" id="JAGMWT010000007">
    <property type="protein sequence ID" value="KAH7125233.1"/>
    <property type="molecule type" value="Genomic_DNA"/>
</dbReference>
<evidence type="ECO:0000256" key="1">
    <source>
        <dbReference type="ARBA" id="ARBA00004141"/>
    </source>
</evidence>
<dbReference type="InterPro" id="IPR011701">
    <property type="entry name" value="MFS"/>
</dbReference>
<evidence type="ECO:0000313" key="9">
    <source>
        <dbReference type="EMBL" id="KAH7125233.1"/>
    </source>
</evidence>
<feature type="transmembrane region" description="Helical" evidence="7">
    <location>
        <begin position="90"/>
        <end position="108"/>
    </location>
</feature>
<dbReference type="OrthoDB" id="3754042at2759"/>
<dbReference type="InterPro" id="IPR036259">
    <property type="entry name" value="MFS_trans_sf"/>
</dbReference>
<feature type="transmembrane region" description="Helical" evidence="7">
    <location>
        <begin position="182"/>
        <end position="201"/>
    </location>
</feature>
<accession>A0A9P9DTQ3</accession>
<evidence type="ECO:0000256" key="2">
    <source>
        <dbReference type="ARBA" id="ARBA00022448"/>
    </source>
</evidence>
<evidence type="ECO:0000256" key="4">
    <source>
        <dbReference type="ARBA" id="ARBA00022989"/>
    </source>
</evidence>
<evidence type="ECO:0000256" key="3">
    <source>
        <dbReference type="ARBA" id="ARBA00022692"/>
    </source>
</evidence>
<dbReference type="GO" id="GO:0016020">
    <property type="term" value="C:membrane"/>
    <property type="evidence" value="ECO:0007669"/>
    <property type="project" value="UniProtKB-SubCell"/>
</dbReference>
<organism evidence="9 10">
    <name type="scientific">Dendryphion nanum</name>
    <dbReference type="NCBI Taxonomy" id="256645"/>
    <lineage>
        <taxon>Eukaryota</taxon>
        <taxon>Fungi</taxon>
        <taxon>Dikarya</taxon>
        <taxon>Ascomycota</taxon>
        <taxon>Pezizomycotina</taxon>
        <taxon>Dothideomycetes</taxon>
        <taxon>Pleosporomycetidae</taxon>
        <taxon>Pleosporales</taxon>
        <taxon>Torulaceae</taxon>
        <taxon>Dendryphion</taxon>
    </lineage>
</organism>
<evidence type="ECO:0000259" key="8">
    <source>
        <dbReference type="PROSITE" id="PS50850"/>
    </source>
</evidence>
<keyword evidence="3 7" id="KW-0812">Transmembrane</keyword>